<evidence type="ECO:0000256" key="9">
    <source>
        <dbReference type="ARBA" id="ARBA00022801"/>
    </source>
</evidence>
<keyword evidence="18" id="KW-1185">Reference proteome</keyword>
<evidence type="ECO:0000259" key="16">
    <source>
        <dbReference type="Pfam" id="PF17900"/>
    </source>
</evidence>
<keyword evidence="7" id="KW-0645">Protease</keyword>
<protein>
    <recommendedName>
        <fullName evidence="5 12">Aminopeptidase N</fullName>
        <ecNumber evidence="4 12">3.4.11.2</ecNumber>
    </recommendedName>
</protein>
<evidence type="ECO:0000256" key="10">
    <source>
        <dbReference type="ARBA" id="ARBA00022833"/>
    </source>
</evidence>
<evidence type="ECO:0000259" key="15">
    <source>
        <dbReference type="Pfam" id="PF17432"/>
    </source>
</evidence>
<gene>
    <name evidence="17" type="primary">pepN</name>
    <name evidence="17" type="ORF">NBZ79_11605</name>
</gene>
<dbReference type="Pfam" id="PF11940">
    <property type="entry name" value="DUF3458"/>
    <property type="match status" value="1"/>
</dbReference>
<dbReference type="RefSeq" id="WP_251932592.1">
    <property type="nucleotide sequence ID" value="NZ_CP098747.1"/>
</dbReference>
<keyword evidence="6 17" id="KW-0031">Aminopeptidase</keyword>
<dbReference type="InterPro" id="IPR012779">
    <property type="entry name" value="Peptidase_M1_pepN"/>
</dbReference>
<dbReference type="PANTHER" id="PTHR46322:SF1">
    <property type="entry name" value="PUROMYCIN-SENSITIVE AMINOPEPTIDASE"/>
    <property type="match status" value="1"/>
</dbReference>
<keyword evidence="8" id="KW-0479">Metal-binding</keyword>
<dbReference type="Pfam" id="PF01433">
    <property type="entry name" value="Peptidase_M1"/>
    <property type="match status" value="1"/>
</dbReference>
<comment type="cofactor">
    <cofactor evidence="2">
        <name>Zn(2+)</name>
        <dbReference type="ChEBI" id="CHEBI:29105"/>
    </cofactor>
</comment>
<dbReference type="InterPro" id="IPR045357">
    <property type="entry name" value="Aminopeptidase_N-like_N"/>
</dbReference>
<dbReference type="PRINTS" id="PR00756">
    <property type="entry name" value="ALADIPTASE"/>
</dbReference>
<feature type="domain" description="Aminopeptidase N-like N-terminal" evidence="16">
    <location>
        <begin position="35"/>
        <end position="193"/>
    </location>
</feature>
<dbReference type="InterPro" id="IPR042097">
    <property type="entry name" value="Aminopeptidase_N-like_N_sf"/>
</dbReference>
<evidence type="ECO:0000313" key="17">
    <source>
        <dbReference type="EMBL" id="USG59822.1"/>
    </source>
</evidence>
<dbReference type="InterPro" id="IPR027268">
    <property type="entry name" value="Peptidase_M4/M1_CTD_sf"/>
</dbReference>
<evidence type="ECO:0000256" key="4">
    <source>
        <dbReference type="ARBA" id="ARBA00012564"/>
    </source>
</evidence>
<dbReference type="SUPFAM" id="SSF55486">
    <property type="entry name" value="Metalloproteases ('zincins'), catalytic domain"/>
    <property type="match status" value="1"/>
</dbReference>
<dbReference type="InterPro" id="IPR001930">
    <property type="entry name" value="Peptidase_M1"/>
</dbReference>
<evidence type="ECO:0000256" key="6">
    <source>
        <dbReference type="ARBA" id="ARBA00022438"/>
    </source>
</evidence>
<evidence type="ECO:0000256" key="5">
    <source>
        <dbReference type="ARBA" id="ARBA00015611"/>
    </source>
</evidence>
<dbReference type="InterPro" id="IPR037144">
    <property type="entry name" value="Peptidase_M1_pepN_C_sf"/>
</dbReference>
<keyword evidence="9 17" id="KW-0378">Hydrolase</keyword>
<evidence type="ECO:0000259" key="13">
    <source>
        <dbReference type="Pfam" id="PF01433"/>
    </source>
</evidence>
<dbReference type="GO" id="GO:0016285">
    <property type="term" value="F:alanyl aminopeptidase activity"/>
    <property type="evidence" value="ECO:0007669"/>
    <property type="project" value="UniProtKB-EC"/>
</dbReference>
<dbReference type="EMBL" id="CP098747">
    <property type="protein sequence ID" value="USG59822.1"/>
    <property type="molecule type" value="Genomic_DNA"/>
</dbReference>
<name>A0ABY4W1T0_9PROT</name>
<keyword evidence="11" id="KW-0482">Metalloprotease</keyword>
<evidence type="ECO:0000256" key="1">
    <source>
        <dbReference type="ARBA" id="ARBA00000098"/>
    </source>
</evidence>
<dbReference type="Gene3D" id="1.10.390.10">
    <property type="entry name" value="Neutral Protease Domain 2"/>
    <property type="match status" value="1"/>
</dbReference>
<sequence>MLETQVQPATIYLKDYKQPDFSIHSIDLVVELGEEVTTVSSSMTIKRMNHQASTLSLNGENLELISIRRNGLVLNDTSYECTDEYLHIPIPKSEEEFTLAIVTRIKPQENTALEGLYKSSGNFCTQCEAEGFRKITYFLDRPDVMSVFSTTIIGDADLYPVMLSNGNKVEEKQLDDGRSYVKWEDPHPKPAYLFALVAGDLACVEDHFTTASGRDVLLQIFVEKGNEDRCNHAMTSLKKSMKWDEEEFGREYDLDVFMIVAVSDFNMGAMENKGLNVFNSKYVLASPQSATDTDYDGIESVIAHEYFHNWTGNRITCRDWFQLTLKEGLTVFRDQQFSADMNSAAVFRIGDVQRLRAAQFPEDAGPLSHPIQPQSYVEINNFYTATVYEKGAEVIRMIHTILGKEKFRNGMDIYFDRHDGQAVTTEEFVKAMEDGSGIDLTQFRRWYVQAGTPVIKVTEGYNPESQQYSLTLEQENPKLAENFLPYHIPVDMSLLDGNGKAIGFTTDTGAKSTGKVLNLTQKKQTFVFNDINSEPTISLFRGFSAPVKLEQNLDNEQLAFLFSRETDLFNRWDAGQRLSSNILLSQVNRHDVGSLQILPQMYLSSIRNILNDRELDPAFAAIALSLPSEQDLAQKMPVVNVDAIHIVRNNALKEIGLKFESDFLQIYKDLRDLKVEGNQPIASNRKFKNTALRFLTATAKEDYFALAAEQYHAAENMTDAMASLFNLGESEGQIRDEIFADFYQKWEADPLVIDKWFTVQAMSSRPTALEDVTNLLSHPAFTMLNPNRVRSLIAAFVSGNPVHFHEKSGKGYQFLFNAIEQLNGTNPQIAARLVTPLGQWRRYDAVRQKLMTDKLEEILDISDLSNDVYEMANKSLHN</sequence>
<dbReference type="InterPro" id="IPR038438">
    <property type="entry name" value="PepN_Ig-like_sf"/>
</dbReference>
<comment type="catalytic activity">
    <reaction evidence="1">
        <text>Release of an N-terminal amino acid, Xaa-|-Yaa- from a peptide, amide or arylamide. Xaa is preferably Ala, but may be most amino acids including Pro (slow action). When a terminal hydrophobic residue is followed by a prolyl residue, the two may be released as an intact Xaa-Pro dipeptide.</text>
        <dbReference type="EC" id="3.4.11.2"/>
    </reaction>
</comment>
<evidence type="ECO:0000256" key="3">
    <source>
        <dbReference type="ARBA" id="ARBA00010136"/>
    </source>
</evidence>
<dbReference type="NCBIfam" id="TIGR02414">
    <property type="entry name" value="pepN_proteo"/>
    <property type="match status" value="1"/>
</dbReference>
<feature type="domain" description="Peptidase M1 alanyl aminopeptidase C-terminal" evidence="15">
    <location>
        <begin position="556"/>
        <end position="877"/>
    </location>
</feature>
<dbReference type="InterPro" id="IPR014782">
    <property type="entry name" value="Peptidase_M1_dom"/>
</dbReference>
<dbReference type="PANTHER" id="PTHR46322">
    <property type="entry name" value="PUROMYCIN-SENSITIVE AMINOPEPTIDASE"/>
    <property type="match status" value="1"/>
</dbReference>
<dbReference type="Gene3D" id="1.25.50.10">
    <property type="entry name" value="Peptidase M1, alanyl aminopeptidase, C-terminal domain"/>
    <property type="match status" value="1"/>
</dbReference>
<dbReference type="Pfam" id="PF17900">
    <property type="entry name" value="Peptidase_M1_N"/>
    <property type="match status" value="1"/>
</dbReference>
<keyword evidence="10" id="KW-0862">Zinc</keyword>
<accession>A0ABY4W1T0</accession>
<dbReference type="CDD" id="cd09600">
    <property type="entry name" value="M1_APN"/>
    <property type="match status" value="1"/>
</dbReference>
<dbReference type="Proteomes" id="UP001056291">
    <property type="component" value="Chromosome"/>
</dbReference>
<evidence type="ECO:0000256" key="12">
    <source>
        <dbReference type="NCBIfam" id="TIGR02414"/>
    </source>
</evidence>
<proteinExistence type="inferred from homology"/>
<dbReference type="Gene3D" id="2.60.40.1730">
    <property type="entry name" value="tricorn interacting facor f3 domain"/>
    <property type="match status" value="1"/>
</dbReference>
<feature type="domain" description="Peptidase M1 alanyl aminopeptidase Ig-like fold" evidence="14">
    <location>
        <begin position="451"/>
        <end position="551"/>
    </location>
</feature>
<organism evidence="17 18">
    <name type="scientific">Sneathiella marina</name>
    <dbReference type="NCBI Taxonomy" id="2950108"/>
    <lineage>
        <taxon>Bacteria</taxon>
        <taxon>Pseudomonadati</taxon>
        <taxon>Pseudomonadota</taxon>
        <taxon>Alphaproteobacteria</taxon>
        <taxon>Sneathiellales</taxon>
        <taxon>Sneathiellaceae</taxon>
        <taxon>Sneathiella</taxon>
    </lineage>
</organism>
<dbReference type="EC" id="3.4.11.2" evidence="4 12"/>
<dbReference type="InterPro" id="IPR024601">
    <property type="entry name" value="Peptidase_M1_pepN_C"/>
</dbReference>
<evidence type="ECO:0000256" key="7">
    <source>
        <dbReference type="ARBA" id="ARBA00022670"/>
    </source>
</evidence>
<dbReference type="Gene3D" id="2.60.40.1840">
    <property type="match status" value="1"/>
</dbReference>
<dbReference type="Gene3D" id="3.30.2010.30">
    <property type="match status" value="1"/>
</dbReference>
<evidence type="ECO:0000256" key="2">
    <source>
        <dbReference type="ARBA" id="ARBA00001947"/>
    </source>
</evidence>
<evidence type="ECO:0000313" key="18">
    <source>
        <dbReference type="Proteomes" id="UP001056291"/>
    </source>
</evidence>
<evidence type="ECO:0000256" key="11">
    <source>
        <dbReference type="ARBA" id="ARBA00023049"/>
    </source>
</evidence>
<dbReference type="InterPro" id="IPR035414">
    <property type="entry name" value="Peptidase_M1_pepN_Ig-like"/>
</dbReference>
<reference evidence="17" key="1">
    <citation type="submission" date="2022-06" db="EMBL/GenBank/DDBJ databases">
        <title>Sneathiella actinostolidae sp. nov., isolated from a sea anemonein the Western Pacific Ocean.</title>
        <authorList>
            <person name="Wei M.J."/>
        </authorList>
    </citation>
    <scope>NUCLEOTIDE SEQUENCE</scope>
    <source>
        <strain evidence="17">PHK-P5</strain>
    </source>
</reference>
<evidence type="ECO:0000259" key="14">
    <source>
        <dbReference type="Pfam" id="PF11940"/>
    </source>
</evidence>
<feature type="domain" description="Peptidase M1 membrane alanine aminopeptidase" evidence="13">
    <location>
        <begin position="233"/>
        <end position="446"/>
    </location>
</feature>
<evidence type="ECO:0000256" key="8">
    <source>
        <dbReference type="ARBA" id="ARBA00022723"/>
    </source>
</evidence>
<dbReference type="Pfam" id="PF17432">
    <property type="entry name" value="DUF3458_C"/>
    <property type="match status" value="1"/>
</dbReference>
<dbReference type="SUPFAM" id="SSF63737">
    <property type="entry name" value="Leukotriene A4 hydrolase N-terminal domain"/>
    <property type="match status" value="1"/>
</dbReference>
<comment type="similarity">
    <text evidence="3">Belongs to the peptidase M1 family.</text>
</comment>